<evidence type="ECO:0000313" key="2">
    <source>
        <dbReference type="Proteomes" id="UP000517523"/>
    </source>
</evidence>
<gene>
    <name evidence="1" type="ORF">FHS19_003318</name>
</gene>
<accession>A0A839TNZ0</accession>
<dbReference type="Proteomes" id="UP000517523">
    <property type="component" value="Unassembled WGS sequence"/>
</dbReference>
<dbReference type="AlphaFoldDB" id="A0A839TNZ0"/>
<proteinExistence type="predicted"/>
<organism evidence="1 2">
    <name type="scientific">Paenibacillus rhizosphaerae</name>
    <dbReference type="NCBI Taxonomy" id="297318"/>
    <lineage>
        <taxon>Bacteria</taxon>
        <taxon>Bacillati</taxon>
        <taxon>Bacillota</taxon>
        <taxon>Bacilli</taxon>
        <taxon>Bacillales</taxon>
        <taxon>Paenibacillaceae</taxon>
        <taxon>Paenibacillus</taxon>
    </lineage>
</organism>
<sequence>MAEFVIMGILPDIATDLNVSIPTTGSLITGLLSRCRADRANSSFS</sequence>
<comment type="caution">
    <text evidence="1">The sequence shown here is derived from an EMBL/GenBank/DDBJ whole genome shotgun (WGS) entry which is preliminary data.</text>
</comment>
<evidence type="ECO:0000313" key="1">
    <source>
        <dbReference type="EMBL" id="MBB3128664.1"/>
    </source>
</evidence>
<dbReference type="EMBL" id="JACHXJ010000002">
    <property type="protein sequence ID" value="MBB3128664.1"/>
    <property type="molecule type" value="Genomic_DNA"/>
</dbReference>
<protein>
    <submittedName>
        <fullName evidence="1">Uncharacterized protein</fullName>
    </submittedName>
</protein>
<reference evidence="1 2" key="1">
    <citation type="submission" date="2020-08" db="EMBL/GenBank/DDBJ databases">
        <title>Genomic Encyclopedia of Type Strains, Phase III (KMG-III): the genomes of soil and plant-associated and newly described type strains.</title>
        <authorList>
            <person name="Whitman W."/>
        </authorList>
    </citation>
    <scope>NUCLEOTIDE SEQUENCE [LARGE SCALE GENOMIC DNA]</scope>
    <source>
        <strain evidence="1 2">CECT 5831</strain>
    </source>
</reference>
<name>A0A839TNZ0_9BACL</name>